<protein>
    <submittedName>
        <fullName evidence="1">Uncharacterized protein</fullName>
    </submittedName>
</protein>
<proteinExistence type="predicted"/>
<dbReference type="AlphaFoldDB" id="A0A175XZW5"/>
<comment type="caution">
    <text evidence="1">The sequence shown here is derived from an EMBL/GenBank/DDBJ whole genome shotgun (WGS) entry which is preliminary data.</text>
</comment>
<evidence type="ECO:0000313" key="2">
    <source>
        <dbReference type="Proteomes" id="UP000078460"/>
    </source>
</evidence>
<organism evidence="1 2">
    <name type="scientific">Sphingomonas melonis TY</name>
    <dbReference type="NCBI Taxonomy" id="621456"/>
    <lineage>
        <taxon>Bacteria</taxon>
        <taxon>Pseudomonadati</taxon>
        <taxon>Pseudomonadota</taxon>
        <taxon>Alphaproteobacteria</taxon>
        <taxon>Sphingomonadales</taxon>
        <taxon>Sphingomonadaceae</taxon>
        <taxon>Sphingomonas</taxon>
    </lineage>
</organism>
<accession>A0A175XZW5</accession>
<dbReference type="EMBL" id="LQCK02000047">
    <property type="protein sequence ID" value="KZB94034.1"/>
    <property type="molecule type" value="Genomic_DNA"/>
</dbReference>
<dbReference type="RefSeq" id="WP_018250504.1">
    <property type="nucleotide sequence ID" value="NZ_CP017578.1"/>
</dbReference>
<dbReference type="KEGG" id="smy:BJP26_07765"/>
<evidence type="ECO:0000313" key="1">
    <source>
        <dbReference type="EMBL" id="KZB94034.1"/>
    </source>
</evidence>
<dbReference type="GeneID" id="93799917"/>
<dbReference type="KEGG" id="smy:BJP26_05020"/>
<sequence>MYAARAKRTYPSIWRVILAFVVVPGAAALLMAIAMPAYEGITDPLERIWRSAVAFAVFGAYPPAFIIGLPAFFMLRRHVNATIINCAATGAVVAALPWLVLALISRPDNASIDGRSTVIDGSLTAYGWLMNFYYVGQIALLGAIAGALFWFIAAAGSRTGKVEQI</sequence>
<dbReference type="KEGG" id="smy:BJP26_04765"/>
<gene>
    <name evidence="1" type="ORF">AVM11_18940</name>
</gene>
<reference evidence="1" key="1">
    <citation type="submission" date="2016-03" db="EMBL/GenBank/DDBJ databases">
        <title>Sphingomonas melonis TY, whole genome shotgun sequencing.</title>
        <authorList>
            <person name="Wang H."/>
            <person name="Zhu P."/>
        </authorList>
    </citation>
    <scope>NUCLEOTIDE SEQUENCE [LARGE SCALE GENOMIC DNA]</scope>
    <source>
        <strain evidence="1">TY</strain>
    </source>
</reference>
<name>A0A175XZW5_9SPHN</name>
<dbReference type="Proteomes" id="UP000078460">
    <property type="component" value="Unassembled WGS sequence"/>
</dbReference>
<dbReference type="KEGG" id="smy:BJP26_06195"/>
<dbReference type="KEGG" id="smy:BJP26_11710"/>
<dbReference type="OrthoDB" id="8454527at2"/>
<keyword evidence="2" id="KW-1185">Reference proteome</keyword>